<name>A0A4Y2C0D5_ARAVE</name>
<accession>A0A4Y2C0D5</accession>
<gene>
    <name evidence="1" type="ORF">AVEN_202434_1</name>
</gene>
<dbReference type="EMBL" id="BGPR01085049">
    <property type="protein sequence ID" value="GBL97862.1"/>
    <property type="molecule type" value="Genomic_DNA"/>
</dbReference>
<reference evidence="1 2" key="1">
    <citation type="journal article" date="2019" name="Sci. Rep.">
        <title>Orb-weaving spider Araneus ventricosus genome elucidates the spidroin gene catalogue.</title>
        <authorList>
            <person name="Kono N."/>
            <person name="Nakamura H."/>
            <person name="Ohtoshi R."/>
            <person name="Moran D.A.P."/>
            <person name="Shinohara A."/>
            <person name="Yoshida Y."/>
            <person name="Fujiwara M."/>
            <person name="Mori M."/>
            <person name="Tomita M."/>
            <person name="Arakawa K."/>
        </authorList>
    </citation>
    <scope>NUCLEOTIDE SEQUENCE [LARGE SCALE GENOMIC DNA]</scope>
</reference>
<protein>
    <submittedName>
        <fullName evidence="1">Uncharacterized protein</fullName>
    </submittedName>
</protein>
<evidence type="ECO:0000313" key="1">
    <source>
        <dbReference type="EMBL" id="GBL97862.1"/>
    </source>
</evidence>
<sequence>MKKREKVLPVNNRTFLIRHGIGMRKFPQRPLASWKSKKRNTIPDREEKLHKRAIITRTISNEPRSQLNDISLRLRMVAVFHLLCQHKDRKECTCIFV</sequence>
<proteinExistence type="predicted"/>
<comment type="caution">
    <text evidence="1">The sequence shown here is derived from an EMBL/GenBank/DDBJ whole genome shotgun (WGS) entry which is preliminary data.</text>
</comment>
<dbReference type="Proteomes" id="UP000499080">
    <property type="component" value="Unassembled WGS sequence"/>
</dbReference>
<dbReference type="AlphaFoldDB" id="A0A4Y2C0D5"/>
<organism evidence="1 2">
    <name type="scientific">Araneus ventricosus</name>
    <name type="common">Orbweaver spider</name>
    <name type="synonym">Epeira ventricosa</name>
    <dbReference type="NCBI Taxonomy" id="182803"/>
    <lineage>
        <taxon>Eukaryota</taxon>
        <taxon>Metazoa</taxon>
        <taxon>Ecdysozoa</taxon>
        <taxon>Arthropoda</taxon>
        <taxon>Chelicerata</taxon>
        <taxon>Arachnida</taxon>
        <taxon>Araneae</taxon>
        <taxon>Araneomorphae</taxon>
        <taxon>Entelegynae</taxon>
        <taxon>Araneoidea</taxon>
        <taxon>Araneidae</taxon>
        <taxon>Araneus</taxon>
    </lineage>
</organism>
<evidence type="ECO:0000313" key="2">
    <source>
        <dbReference type="Proteomes" id="UP000499080"/>
    </source>
</evidence>
<keyword evidence="2" id="KW-1185">Reference proteome</keyword>